<protein>
    <recommendedName>
        <fullName evidence="3">Ankyrin repeat protein</fullName>
    </recommendedName>
</protein>
<proteinExistence type="predicted"/>
<organism evidence="1 2">
    <name type="scientific">Roseibium hamelinense</name>
    <dbReference type="NCBI Taxonomy" id="150831"/>
    <lineage>
        <taxon>Bacteria</taxon>
        <taxon>Pseudomonadati</taxon>
        <taxon>Pseudomonadota</taxon>
        <taxon>Alphaproteobacteria</taxon>
        <taxon>Hyphomicrobiales</taxon>
        <taxon>Stappiaceae</taxon>
        <taxon>Roseibium</taxon>
    </lineage>
</organism>
<evidence type="ECO:0000313" key="2">
    <source>
        <dbReference type="Proteomes" id="UP000320593"/>
    </source>
</evidence>
<keyword evidence="2" id="KW-1185">Reference proteome</keyword>
<name>A0A562TG34_9HYPH</name>
<sequence>MTKSLDQLRRDAKTLKKAYEAGELYARQRVANHPPRADLGTLKHADFLHVIARENSFQSWPALKLAADLEGLDRAAQQQRLKVALHFGQAHVVERLLQGAPDLASGHLGLQIALYERNAVEAALNADPQNAVRDIGGRPPMCHLAFSRYIHQRPELADSMIAIAEMLVAHGADVDASMPVAPDNDHQLSALYGAIGHADNMVLGGGFWSGAPIRTTMNRFITLPSLAITRD</sequence>
<reference evidence="1 2" key="1">
    <citation type="submission" date="2019-07" db="EMBL/GenBank/DDBJ databases">
        <title>Genomic Encyclopedia of Archaeal and Bacterial Type Strains, Phase II (KMG-II): from individual species to whole genera.</title>
        <authorList>
            <person name="Goeker M."/>
        </authorList>
    </citation>
    <scope>NUCLEOTIDE SEQUENCE [LARGE SCALE GENOMIC DNA]</scope>
    <source>
        <strain evidence="1 2">ATCC BAA-252</strain>
    </source>
</reference>
<accession>A0A562TG34</accession>
<gene>
    <name evidence="1" type="ORF">JM93_00044</name>
</gene>
<dbReference type="EMBL" id="VLLF01000001">
    <property type="protein sequence ID" value="TWI92502.1"/>
    <property type="molecule type" value="Genomic_DNA"/>
</dbReference>
<dbReference type="RefSeq" id="WP_208994841.1">
    <property type="nucleotide sequence ID" value="NZ_SMLY01000055.1"/>
</dbReference>
<dbReference type="AlphaFoldDB" id="A0A562TG34"/>
<dbReference type="Proteomes" id="UP000320593">
    <property type="component" value="Unassembled WGS sequence"/>
</dbReference>
<evidence type="ECO:0000313" key="1">
    <source>
        <dbReference type="EMBL" id="TWI92502.1"/>
    </source>
</evidence>
<comment type="caution">
    <text evidence="1">The sequence shown here is derived from an EMBL/GenBank/DDBJ whole genome shotgun (WGS) entry which is preliminary data.</text>
</comment>
<evidence type="ECO:0008006" key="3">
    <source>
        <dbReference type="Google" id="ProtNLM"/>
    </source>
</evidence>